<dbReference type="InterPro" id="IPR014729">
    <property type="entry name" value="Rossmann-like_a/b/a_fold"/>
</dbReference>
<dbReference type="AlphaFoldDB" id="A0ABC8RWF7"/>
<keyword evidence="1" id="KW-0436">Ligase</keyword>
<organism evidence="5 6">
    <name type="scientific">Ilex paraguariensis</name>
    <name type="common">yerba mate</name>
    <dbReference type="NCBI Taxonomy" id="185542"/>
    <lineage>
        <taxon>Eukaryota</taxon>
        <taxon>Viridiplantae</taxon>
        <taxon>Streptophyta</taxon>
        <taxon>Embryophyta</taxon>
        <taxon>Tracheophyta</taxon>
        <taxon>Spermatophyta</taxon>
        <taxon>Magnoliopsida</taxon>
        <taxon>eudicotyledons</taxon>
        <taxon>Gunneridae</taxon>
        <taxon>Pentapetalae</taxon>
        <taxon>asterids</taxon>
        <taxon>campanulids</taxon>
        <taxon>Aquifoliales</taxon>
        <taxon>Aquifoliaceae</taxon>
        <taxon>Ilex</taxon>
    </lineage>
</organism>
<dbReference type="Proteomes" id="UP001642360">
    <property type="component" value="Unassembled WGS sequence"/>
</dbReference>
<reference evidence="5 6" key="1">
    <citation type="submission" date="2024-02" db="EMBL/GenBank/DDBJ databases">
        <authorList>
            <person name="Vignale AGUSTIN F."/>
            <person name="Sosa J E."/>
            <person name="Modenutti C."/>
        </authorList>
    </citation>
    <scope>NUCLEOTIDE SEQUENCE [LARGE SCALE GENOMIC DNA]</scope>
</reference>
<dbReference type="InterPro" id="IPR024909">
    <property type="entry name" value="Cys-tRNA/MSH_ligase"/>
</dbReference>
<dbReference type="SUPFAM" id="SSF52374">
    <property type="entry name" value="Nucleotidylyl transferase"/>
    <property type="match status" value="1"/>
</dbReference>
<keyword evidence="6" id="KW-1185">Reference proteome</keyword>
<dbReference type="GO" id="GO:0016874">
    <property type="term" value="F:ligase activity"/>
    <property type="evidence" value="ECO:0007669"/>
    <property type="project" value="UniProtKB-KW"/>
</dbReference>
<dbReference type="EMBL" id="CAUOFW020001859">
    <property type="protein sequence ID" value="CAK9149309.1"/>
    <property type="molecule type" value="Genomic_DNA"/>
</dbReference>
<keyword evidence="3" id="KW-0067">ATP-binding</keyword>
<evidence type="ECO:0000256" key="2">
    <source>
        <dbReference type="ARBA" id="ARBA00022741"/>
    </source>
</evidence>
<dbReference type="GO" id="GO:0005524">
    <property type="term" value="F:ATP binding"/>
    <property type="evidence" value="ECO:0007669"/>
    <property type="project" value="UniProtKB-KW"/>
</dbReference>
<feature type="domain" description="tRNA synthetases class I catalytic" evidence="4">
    <location>
        <begin position="1"/>
        <end position="98"/>
    </location>
</feature>
<evidence type="ECO:0000256" key="3">
    <source>
        <dbReference type="ARBA" id="ARBA00022840"/>
    </source>
</evidence>
<evidence type="ECO:0000313" key="5">
    <source>
        <dbReference type="EMBL" id="CAK9149309.1"/>
    </source>
</evidence>
<evidence type="ECO:0000313" key="6">
    <source>
        <dbReference type="Proteomes" id="UP001642360"/>
    </source>
</evidence>
<evidence type="ECO:0000256" key="1">
    <source>
        <dbReference type="ARBA" id="ARBA00022598"/>
    </source>
</evidence>
<dbReference type="InterPro" id="IPR032678">
    <property type="entry name" value="tRNA-synt_1_cat_dom"/>
</dbReference>
<comment type="caution">
    <text evidence="5">The sequence shown here is derived from an EMBL/GenBank/DDBJ whole genome shotgun (WGS) entry which is preliminary data.</text>
</comment>
<name>A0ABC8RWF7_9AQUA</name>
<dbReference type="Pfam" id="PF01406">
    <property type="entry name" value="tRNA-synt_1e"/>
    <property type="match status" value="1"/>
</dbReference>
<accession>A0ABC8RWF7</accession>
<dbReference type="PANTHER" id="PTHR10890">
    <property type="entry name" value="CYSTEINYL-TRNA SYNTHETASE"/>
    <property type="match status" value="1"/>
</dbReference>
<proteinExistence type="predicted"/>
<dbReference type="Gene3D" id="3.40.50.620">
    <property type="entry name" value="HUPs"/>
    <property type="match status" value="1"/>
</dbReference>
<evidence type="ECO:0000259" key="4">
    <source>
        <dbReference type="Pfam" id="PF01406"/>
    </source>
</evidence>
<sequence length="100" mass="11470">MSAHYLTYTFDIHGGGMDLILRHHENEIAQRAISVIGFIMGSLQQMVRKCQNHLVTSSPLVRSKAHTNPFVYHPLALRYFLMGTHYRSPVNYSIEQIEIA</sequence>
<keyword evidence="2" id="KW-0547">Nucleotide-binding</keyword>
<gene>
    <name evidence="5" type="ORF">ILEXP_LOCUS17350</name>
</gene>
<protein>
    <recommendedName>
        <fullName evidence="4">tRNA synthetases class I catalytic domain-containing protein</fullName>
    </recommendedName>
</protein>
<dbReference type="PANTHER" id="PTHR10890:SF26">
    <property type="entry name" value="CYSTEINE--TRNA LIGASE 1, CYTOPLASMIC-RELATED"/>
    <property type="match status" value="1"/>
</dbReference>